<keyword evidence="5" id="KW-1185">Reference proteome</keyword>
<sequence>MMTNKPFSWSRVIHKAFKCPERRFNFWWRIASYLYKTEKNLNKIIARKINRNLIKKYNTEIQLSATIGPGLNVTHFLSVVINGCSTIGSNFKIRQNTTIGLGGSVGEKFNSPTISIGNNVEIGACCCILGHELSIGNNVTIGAMSFINKDIPDDTVVYTEKTQIMRLK</sequence>
<keyword evidence="2 3" id="KW-0012">Acyltransferase</keyword>
<dbReference type="AlphaFoldDB" id="A0A1B7HT59"/>
<evidence type="ECO:0000256" key="2">
    <source>
        <dbReference type="ARBA" id="ARBA00023315"/>
    </source>
</evidence>
<dbReference type="GO" id="GO:0009001">
    <property type="term" value="F:serine O-acetyltransferase activity"/>
    <property type="evidence" value="ECO:0007669"/>
    <property type="project" value="InterPro"/>
</dbReference>
<dbReference type="PANTHER" id="PTHR42811">
    <property type="entry name" value="SERINE ACETYLTRANSFERASE"/>
    <property type="match status" value="1"/>
</dbReference>
<dbReference type="SUPFAM" id="SSF51161">
    <property type="entry name" value="Trimeric LpxA-like enzymes"/>
    <property type="match status" value="1"/>
</dbReference>
<evidence type="ECO:0000313" key="5">
    <source>
        <dbReference type="Proteomes" id="UP000078286"/>
    </source>
</evidence>
<dbReference type="CDD" id="cd03354">
    <property type="entry name" value="LbH_SAT"/>
    <property type="match status" value="1"/>
</dbReference>
<name>A0A1B7HT59_9ENTR</name>
<dbReference type="Proteomes" id="UP000078286">
    <property type="component" value="Unassembled WGS sequence"/>
</dbReference>
<comment type="caution">
    <text evidence="4">The sequence shown here is derived from an EMBL/GenBank/DDBJ whole genome shotgun (WGS) entry which is preliminary data.</text>
</comment>
<comment type="similarity">
    <text evidence="3">Belongs to the transferase hexapeptide repeat family.</text>
</comment>
<dbReference type="GO" id="GO:0006535">
    <property type="term" value="P:cysteine biosynthetic process from serine"/>
    <property type="evidence" value="ECO:0007669"/>
    <property type="project" value="InterPro"/>
</dbReference>
<accession>A0A1B7HT59</accession>
<dbReference type="PATRIC" id="fig|1354255.3.peg.1702"/>
<evidence type="ECO:0000256" key="1">
    <source>
        <dbReference type="ARBA" id="ARBA00022679"/>
    </source>
</evidence>
<dbReference type="PIRSF" id="PIRSF000441">
    <property type="entry name" value="CysE"/>
    <property type="match status" value="1"/>
</dbReference>
<gene>
    <name evidence="4" type="ORF">M979_1647</name>
</gene>
<protein>
    <recommendedName>
        <fullName evidence="3">Acetyltransferase</fullName>
        <ecNumber evidence="3">2.3.1.-</ecNumber>
    </recommendedName>
</protein>
<dbReference type="InterPro" id="IPR045304">
    <property type="entry name" value="LbH_SAT"/>
</dbReference>
<dbReference type="EC" id="2.3.1.-" evidence="3"/>
<evidence type="ECO:0000256" key="3">
    <source>
        <dbReference type="PIRNR" id="PIRNR000441"/>
    </source>
</evidence>
<proteinExistence type="inferred from homology"/>
<organism evidence="4 5">
    <name type="scientific">Buttiauxella noackiae ATCC 51607</name>
    <dbReference type="NCBI Taxonomy" id="1354255"/>
    <lineage>
        <taxon>Bacteria</taxon>
        <taxon>Pseudomonadati</taxon>
        <taxon>Pseudomonadota</taxon>
        <taxon>Gammaproteobacteria</taxon>
        <taxon>Enterobacterales</taxon>
        <taxon>Enterobacteriaceae</taxon>
        <taxon>Buttiauxella</taxon>
    </lineage>
</organism>
<reference evidence="4 5" key="1">
    <citation type="submission" date="2016-04" db="EMBL/GenBank/DDBJ databases">
        <title>ATOL: Assembling a taxonomically balanced genome-scale reconstruction of the evolutionary history of the Enterobacteriaceae.</title>
        <authorList>
            <person name="Plunkett G.III."/>
            <person name="Neeno-Eckwall E.C."/>
            <person name="Glasner J.D."/>
            <person name="Perna N.T."/>
        </authorList>
    </citation>
    <scope>NUCLEOTIDE SEQUENCE [LARGE SCALE GENOMIC DNA]</scope>
    <source>
        <strain evidence="4 5">ATCC 51607</strain>
    </source>
</reference>
<dbReference type="InterPro" id="IPR005881">
    <property type="entry name" value="Ser_O-AcTrfase"/>
</dbReference>
<dbReference type="EMBL" id="LXEO01000017">
    <property type="protein sequence ID" value="OAT18823.1"/>
    <property type="molecule type" value="Genomic_DNA"/>
</dbReference>
<dbReference type="InterPro" id="IPR011004">
    <property type="entry name" value="Trimer_LpxA-like_sf"/>
</dbReference>
<keyword evidence="1 3" id="KW-0808">Transferase</keyword>
<dbReference type="Gene3D" id="2.160.10.10">
    <property type="entry name" value="Hexapeptide repeat proteins"/>
    <property type="match status" value="1"/>
</dbReference>
<dbReference type="GO" id="GO:0005737">
    <property type="term" value="C:cytoplasm"/>
    <property type="evidence" value="ECO:0007669"/>
    <property type="project" value="InterPro"/>
</dbReference>
<evidence type="ECO:0000313" key="4">
    <source>
        <dbReference type="EMBL" id="OAT18823.1"/>
    </source>
</evidence>